<sequence length="205" mass="21788">MCKTGSELKAKNNTSWIATAHFLTLTSFRPLYGKLSDIFGHKACLLFAYAVFDVVYAPGMSMIGFLGALTLILAVVPFLTGFDSSPNLGWCNRITIVSLSLTPILSVEMKITPPGTSSSAATCCPATSQTCVAKALVAILADAATQDSAVAVAVACVPLPLPQLPRRRVGISYRIAIMGSLVPSLCFGLVSFVATFWVKEKPPRR</sequence>
<accession>A0ABY2HEC4</accession>
<evidence type="ECO:0000256" key="3">
    <source>
        <dbReference type="ARBA" id="ARBA00022989"/>
    </source>
</evidence>
<keyword evidence="4 5" id="KW-0472">Membrane</keyword>
<keyword evidence="7" id="KW-1185">Reference proteome</keyword>
<comment type="subcellular location">
    <subcellularLocation>
        <location evidence="1">Membrane</location>
        <topology evidence="1">Multi-pass membrane protein</topology>
    </subcellularLocation>
</comment>
<proteinExistence type="predicted"/>
<dbReference type="PANTHER" id="PTHR23501">
    <property type="entry name" value="MAJOR FACILITATOR SUPERFAMILY"/>
    <property type="match status" value="1"/>
</dbReference>
<keyword evidence="3 5" id="KW-1133">Transmembrane helix</keyword>
<keyword evidence="2 5" id="KW-0812">Transmembrane</keyword>
<evidence type="ECO:0000313" key="6">
    <source>
        <dbReference type="EMBL" id="TFB05188.1"/>
    </source>
</evidence>
<protein>
    <recommendedName>
        <fullName evidence="8">Major facilitator superfamily (MFS) profile domain-containing protein</fullName>
    </recommendedName>
</protein>
<dbReference type="GeneID" id="300574735"/>
<dbReference type="Gene3D" id="1.20.1720.10">
    <property type="entry name" value="Multidrug resistance protein D"/>
    <property type="match status" value="1"/>
</dbReference>
<evidence type="ECO:0008006" key="8">
    <source>
        <dbReference type="Google" id="ProtNLM"/>
    </source>
</evidence>
<dbReference type="PANTHER" id="PTHR23501:SF84">
    <property type="entry name" value="VACUOLAR MEMBRANE AMINO ACID UPTAKE TRANSPORTER FNX2"/>
    <property type="match status" value="1"/>
</dbReference>
<evidence type="ECO:0000256" key="4">
    <source>
        <dbReference type="ARBA" id="ARBA00023136"/>
    </source>
</evidence>
<name>A0ABY2HEC4_9HYPO</name>
<organism evidence="6 7">
    <name type="scientific">Trichoderma ghanense</name>
    <dbReference type="NCBI Taxonomy" id="65468"/>
    <lineage>
        <taxon>Eukaryota</taxon>
        <taxon>Fungi</taxon>
        <taxon>Dikarya</taxon>
        <taxon>Ascomycota</taxon>
        <taxon>Pezizomycotina</taxon>
        <taxon>Sordariomycetes</taxon>
        <taxon>Hypocreomycetidae</taxon>
        <taxon>Hypocreales</taxon>
        <taxon>Hypocreaceae</taxon>
        <taxon>Trichoderma</taxon>
    </lineage>
</organism>
<dbReference type="EMBL" id="PPTA01000003">
    <property type="protein sequence ID" value="TFB05188.1"/>
    <property type="molecule type" value="Genomic_DNA"/>
</dbReference>
<feature type="transmembrane region" description="Helical" evidence="5">
    <location>
        <begin position="171"/>
        <end position="198"/>
    </location>
</feature>
<evidence type="ECO:0000256" key="5">
    <source>
        <dbReference type="SAM" id="Phobius"/>
    </source>
</evidence>
<evidence type="ECO:0000256" key="2">
    <source>
        <dbReference type="ARBA" id="ARBA00022692"/>
    </source>
</evidence>
<feature type="transmembrane region" description="Helical" evidence="5">
    <location>
        <begin position="63"/>
        <end position="82"/>
    </location>
</feature>
<dbReference type="RefSeq" id="XP_073561389.1">
    <property type="nucleotide sequence ID" value="XM_073700285.1"/>
</dbReference>
<gene>
    <name evidence="6" type="ORF">CCMA1212_002918</name>
</gene>
<comment type="caution">
    <text evidence="6">The sequence shown here is derived from an EMBL/GenBank/DDBJ whole genome shotgun (WGS) entry which is preliminary data.</text>
</comment>
<evidence type="ECO:0000256" key="1">
    <source>
        <dbReference type="ARBA" id="ARBA00004141"/>
    </source>
</evidence>
<dbReference type="Proteomes" id="UP001642720">
    <property type="component" value="Unassembled WGS sequence"/>
</dbReference>
<evidence type="ECO:0000313" key="7">
    <source>
        <dbReference type="Proteomes" id="UP001642720"/>
    </source>
</evidence>
<reference evidence="6 7" key="1">
    <citation type="submission" date="2018-01" db="EMBL/GenBank/DDBJ databases">
        <title>Genome characterization of the sugarcane-associated fungus Trichoderma ghanense CCMA-1212 and their application in lignocelulose bioconversion.</title>
        <authorList>
            <person name="Steindorff A.S."/>
            <person name="Mendes T.D."/>
            <person name="Vilela E.S.D."/>
            <person name="Rodrigues D.S."/>
            <person name="Formighieri E.F."/>
            <person name="Melo I.S."/>
            <person name="Favaro L.C.L."/>
        </authorList>
    </citation>
    <scope>NUCLEOTIDE SEQUENCE [LARGE SCALE GENOMIC DNA]</scope>
    <source>
        <strain evidence="6 7">CCMA-1212</strain>
    </source>
</reference>